<evidence type="ECO:0000256" key="7">
    <source>
        <dbReference type="ARBA" id="ARBA00023136"/>
    </source>
</evidence>
<reference evidence="10 11" key="1">
    <citation type="submission" date="2010-07" db="EMBL/GenBank/DDBJ databases">
        <authorList>
            <person name="Muzny D."/>
            <person name="Qin X."/>
            <person name="Deng J."/>
            <person name="Jiang H."/>
            <person name="Liu Y."/>
            <person name="Qu J."/>
            <person name="Song X.-Z."/>
            <person name="Zhang L."/>
            <person name="Thornton R."/>
            <person name="Coyle M."/>
            <person name="Francisco L."/>
            <person name="Jackson L."/>
            <person name="Javaid M."/>
            <person name="Korchina V."/>
            <person name="Kovar C."/>
            <person name="Mata R."/>
            <person name="Mathew T."/>
            <person name="Ngo R."/>
            <person name="Nguyen L."/>
            <person name="Nguyen N."/>
            <person name="Okwuonu G."/>
            <person name="Ongeri F."/>
            <person name="Pham C."/>
            <person name="Simmons D."/>
            <person name="Wilczek-Boney K."/>
            <person name="Hale W."/>
            <person name="Jakkamsetti A."/>
            <person name="Pham P."/>
            <person name="Ruth R."/>
            <person name="San Lucas F."/>
            <person name="Warren J."/>
            <person name="Zhang J."/>
            <person name="Zhao Z."/>
            <person name="Zhou C."/>
            <person name="Zhu D."/>
            <person name="Lee S."/>
            <person name="Bess C."/>
            <person name="Blankenburg K."/>
            <person name="Forbes L."/>
            <person name="Fu Q."/>
            <person name="Gubbala S."/>
            <person name="Hirani K."/>
            <person name="Jayaseelan J.C."/>
            <person name="Lara F."/>
            <person name="Munidasa M."/>
            <person name="Palculict T."/>
            <person name="Patil S."/>
            <person name="Pu L.-L."/>
            <person name="Saada N."/>
            <person name="Tang L."/>
            <person name="Weissenberger G."/>
            <person name="Zhu Y."/>
            <person name="Hemphill L."/>
            <person name="Shang Y."/>
            <person name="Youmans B."/>
            <person name="Ayvaz T."/>
            <person name="Ross M."/>
            <person name="Santibanez J."/>
            <person name="Aqrawi P."/>
            <person name="Gross S."/>
            <person name="Joshi V."/>
            <person name="Fowler G."/>
            <person name="Nazareth L."/>
            <person name="Reid J."/>
            <person name="Worley K."/>
            <person name="Petrosino J."/>
            <person name="Highlander S."/>
            <person name="Gibbs R."/>
        </authorList>
    </citation>
    <scope>NUCLEOTIDE SEQUENCE [LARGE SCALE GENOMIC DNA]</scope>
    <source>
        <strain evidence="10 11">ATCC BAA-1640</strain>
    </source>
</reference>
<dbReference type="Pfam" id="PF00528">
    <property type="entry name" value="BPD_transp_1"/>
    <property type="match status" value="1"/>
</dbReference>
<dbReference type="RefSeq" id="WP_008902218.1">
    <property type="nucleotide sequence ID" value="NZ_GL397071.1"/>
</dbReference>
<dbReference type="CDD" id="cd06261">
    <property type="entry name" value="TM_PBP2"/>
    <property type="match status" value="1"/>
</dbReference>
<dbReference type="GO" id="GO:0005886">
    <property type="term" value="C:plasma membrane"/>
    <property type="evidence" value="ECO:0007669"/>
    <property type="project" value="UniProtKB-SubCell"/>
</dbReference>
<evidence type="ECO:0000313" key="11">
    <source>
        <dbReference type="Proteomes" id="UP000003280"/>
    </source>
</evidence>
<feature type="domain" description="ABC transmembrane type-1" evidence="9">
    <location>
        <begin position="60"/>
        <end position="248"/>
    </location>
</feature>
<dbReference type="HOGENOM" id="CLU_016047_3_0_9"/>
<gene>
    <name evidence="10" type="primary">potC</name>
    <name evidence="10" type="ORF">HMPREF9225_1428</name>
</gene>
<feature type="transmembrane region" description="Helical" evidence="8">
    <location>
        <begin position="226"/>
        <end position="248"/>
    </location>
</feature>
<feature type="transmembrane region" description="Helical" evidence="8">
    <location>
        <begin position="128"/>
        <end position="148"/>
    </location>
</feature>
<accession>E0NMN9</accession>
<keyword evidence="6 8" id="KW-1133">Transmembrane helix</keyword>
<dbReference type="GO" id="GO:0055085">
    <property type="term" value="P:transmembrane transport"/>
    <property type="evidence" value="ECO:0007669"/>
    <property type="project" value="InterPro"/>
</dbReference>
<evidence type="ECO:0000313" key="10">
    <source>
        <dbReference type="EMBL" id="EFM24857.1"/>
    </source>
</evidence>
<keyword evidence="5 8" id="KW-0812">Transmembrane</keyword>
<comment type="subcellular location">
    <subcellularLocation>
        <location evidence="1 8">Cell membrane</location>
        <topology evidence="1 8">Multi-pass membrane protein</topology>
    </subcellularLocation>
</comment>
<keyword evidence="3 8" id="KW-0813">Transport</keyword>
<sequence>MIKKFLEKFYVALIFIFLYAPIIVLMVFSFNDSKLRGQWAGFTLGWYTELIKDPIILQSLYNTLLVAIVSTIVSTIIGTLTAIGLNELRGFKKKIILDVNYLPVLNPDIVTAVGLMGLFGFFNLKFGFMTMTLSHIVFCIPYVILSILPKLQQMDKNMLEAALDLGATPFYAIKNVVIPQIMPAIFTGALMAFTLSIDDFVISYFTTGHGFNNLSITIYSMARKGINPSINAMSTLMFLSLLILLVVINKRSKGTVEALSEEI</sequence>
<evidence type="ECO:0000256" key="5">
    <source>
        <dbReference type="ARBA" id="ARBA00022692"/>
    </source>
</evidence>
<dbReference type="eggNOG" id="COG1177">
    <property type="taxonomic scope" value="Bacteria"/>
</dbReference>
<dbReference type="InterPro" id="IPR051789">
    <property type="entry name" value="Bact_Polyamine_Transport"/>
</dbReference>
<dbReference type="InterPro" id="IPR035906">
    <property type="entry name" value="MetI-like_sf"/>
</dbReference>
<evidence type="ECO:0000256" key="2">
    <source>
        <dbReference type="ARBA" id="ARBA00007069"/>
    </source>
</evidence>
<feature type="transmembrane region" description="Helical" evidence="8">
    <location>
        <begin position="104"/>
        <end position="122"/>
    </location>
</feature>
<dbReference type="Gene3D" id="1.10.3720.10">
    <property type="entry name" value="MetI-like"/>
    <property type="match status" value="1"/>
</dbReference>
<evidence type="ECO:0000256" key="3">
    <source>
        <dbReference type="ARBA" id="ARBA00022448"/>
    </source>
</evidence>
<dbReference type="InterPro" id="IPR000515">
    <property type="entry name" value="MetI-like"/>
</dbReference>
<evidence type="ECO:0000259" key="9">
    <source>
        <dbReference type="PROSITE" id="PS50928"/>
    </source>
</evidence>
<dbReference type="PANTHER" id="PTHR43848">
    <property type="entry name" value="PUTRESCINE TRANSPORT SYSTEM PERMEASE PROTEIN POTI"/>
    <property type="match status" value="1"/>
</dbReference>
<comment type="similarity">
    <text evidence="2">Belongs to the binding-protein-dependent transport system permease family. CysTW subfamily.</text>
</comment>
<comment type="caution">
    <text evidence="10">The sequence shown here is derived from an EMBL/GenBank/DDBJ whole genome shotgun (WGS) entry which is preliminary data.</text>
</comment>
<keyword evidence="11" id="KW-1185">Reference proteome</keyword>
<dbReference type="SUPFAM" id="SSF161098">
    <property type="entry name" value="MetI-like"/>
    <property type="match status" value="1"/>
</dbReference>
<feature type="transmembrane region" description="Helical" evidence="8">
    <location>
        <begin position="9"/>
        <end position="30"/>
    </location>
</feature>
<evidence type="ECO:0000256" key="6">
    <source>
        <dbReference type="ARBA" id="ARBA00022989"/>
    </source>
</evidence>
<dbReference type="EMBL" id="AEEH01000047">
    <property type="protein sequence ID" value="EFM24857.1"/>
    <property type="molecule type" value="Genomic_DNA"/>
</dbReference>
<proteinExistence type="inferred from homology"/>
<evidence type="ECO:0000256" key="1">
    <source>
        <dbReference type="ARBA" id="ARBA00004651"/>
    </source>
</evidence>
<feature type="transmembrane region" description="Helical" evidence="8">
    <location>
        <begin position="60"/>
        <end position="83"/>
    </location>
</feature>
<evidence type="ECO:0000256" key="4">
    <source>
        <dbReference type="ARBA" id="ARBA00022475"/>
    </source>
</evidence>
<protein>
    <submittedName>
        <fullName evidence="10">ABC transporter, permease protein</fullName>
    </submittedName>
</protein>
<keyword evidence="7 8" id="KW-0472">Membrane</keyword>
<dbReference type="PROSITE" id="PS50928">
    <property type="entry name" value="ABC_TM1"/>
    <property type="match status" value="1"/>
</dbReference>
<keyword evidence="4" id="KW-1003">Cell membrane</keyword>
<dbReference type="PANTHER" id="PTHR43848:SF2">
    <property type="entry name" value="PUTRESCINE TRANSPORT SYSTEM PERMEASE PROTEIN POTI"/>
    <property type="match status" value="1"/>
</dbReference>
<dbReference type="STRING" id="862517.HMPREF9225_1428"/>
<evidence type="ECO:0000256" key="8">
    <source>
        <dbReference type="RuleBase" id="RU363032"/>
    </source>
</evidence>
<organism evidence="10 11">
    <name type="scientific">Peptoniphilus duerdenii ATCC BAA-1640</name>
    <dbReference type="NCBI Taxonomy" id="862517"/>
    <lineage>
        <taxon>Bacteria</taxon>
        <taxon>Bacillati</taxon>
        <taxon>Bacillota</taxon>
        <taxon>Tissierellia</taxon>
        <taxon>Tissierellales</taxon>
        <taxon>Peptoniphilaceae</taxon>
        <taxon>Peptoniphilus</taxon>
    </lineage>
</organism>
<name>E0NMN9_9FIRM</name>
<dbReference type="AlphaFoldDB" id="E0NMN9"/>
<dbReference type="Proteomes" id="UP000003280">
    <property type="component" value="Unassembled WGS sequence"/>
</dbReference>
<feature type="transmembrane region" description="Helical" evidence="8">
    <location>
        <begin position="184"/>
        <end position="206"/>
    </location>
</feature>